<name>W4V2C3_9FIRM</name>
<dbReference type="AlphaFoldDB" id="W4V2C3"/>
<evidence type="ECO:0000259" key="6">
    <source>
        <dbReference type="PROSITE" id="PS51383"/>
    </source>
</evidence>
<dbReference type="Pfam" id="PF01256">
    <property type="entry name" value="Carb_kinase"/>
    <property type="match status" value="1"/>
</dbReference>
<dbReference type="PANTHER" id="PTHR12592:SF0">
    <property type="entry name" value="ATP-DEPENDENT (S)-NAD(P)H-HYDRATE DEHYDRATASE"/>
    <property type="match status" value="1"/>
</dbReference>
<organism evidence="7 8">
    <name type="scientific">Acetivibrio straminisolvens JCM 21531</name>
    <dbReference type="NCBI Taxonomy" id="1294263"/>
    <lineage>
        <taxon>Bacteria</taxon>
        <taxon>Bacillati</taxon>
        <taxon>Bacillota</taxon>
        <taxon>Clostridia</taxon>
        <taxon>Eubacteriales</taxon>
        <taxon>Oscillospiraceae</taxon>
        <taxon>Acetivibrio</taxon>
    </lineage>
</organism>
<dbReference type="GO" id="GO:0052855">
    <property type="term" value="F:ADP-dependent NAD(P)H-hydrate dehydratase activity"/>
    <property type="evidence" value="ECO:0007669"/>
    <property type="project" value="TreeGrafter"/>
</dbReference>
<comment type="caution">
    <text evidence="7">The sequence shown here is derived from an EMBL/GenBank/DDBJ whole genome shotgun (WGS) entry which is preliminary data.</text>
</comment>
<dbReference type="PROSITE" id="PS51383">
    <property type="entry name" value="YJEF_C_3"/>
    <property type="match status" value="1"/>
</dbReference>
<feature type="domain" description="YjeF C-terminal" evidence="6">
    <location>
        <begin position="1"/>
        <end position="112"/>
    </location>
</feature>
<evidence type="ECO:0000256" key="1">
    <source>
        <dbReference type="ARBA" id="ARBA00022741"/>
    </source>
</evidence>
<dbReference type="RefSeq" id="WP_279378965.1">
    <property type="nucleotide sequence ID" value="NZ_BAVR01000006.1"/>
</dbReference>
<accession>W4V2C3</accession>
<dbReference type="STRING" id="1294263.JCM21531_722"/>
<dbReference type="EMBL" id="BAVR01000006">
    <property type="protein sequence ID" value="GAE87361.1"/>
    <property type="molecule type" value="Genomic_DNA"/>
</dbReference>
<evidence type="ECO:0000256" key="4">
    <source>
        <dbReference type="ARBA" id="ARBA00023027"/>
    </source>
</evidence>
<reference evidence="7" key="1">
    <citation type="journal article" date="2014" name="Genome Announc.">
        <title>Draft Genome Sequence of Clostridium straminisolvens Strain JCM 21531T, Isolated from a Cellulose-Degrading Bacterial Community.</title>
        <authorList>
            <person name="Yuki M."/>
            <person name="Oshima K."/>
            <person name="Suda W."/>
            <person name="Sakamoto M."/>
            <person name="Kitamura K."/>
            <person name="Iida T."/>
            <person name="Hattori M."/>
            <person name="Ohkuma M."/>
        </authorList>
    </citation>
    <scope>NUCLEOTIDE SEQUENCE [LARGE SCALE GENOMIC DNA]</scope>
    <source>
        <strain evidence="7">JCM 21531</strain>
    </source>
</reference>
<evidence type="ECO:0000256" key="3">
    <source>
        <dbReference type="ARBA" id="ARBA00022857"/>
    </source>
</evidence>
<keyword evidence="2" id="KW-0067">ATP-binding</keyword>
<proteinExistence type="predicted"/>
<keyword evidence="8" id="KW-1185">Reference proteome</keyword>
<dbReference type="Gene3D" id="3.40.1190.20">
    <property type="match status" value="1"/>
</dbReference>
<dbReference type="Proteomes" id="UP000019109">
    <property type="component" value="Unassembled WGS sequence"/>
</dbReference>
<sequence>MQGNRVKTAKVFSQKWGVITVLKGAKTIVATPDGRLFINPTGNSGMATGGTGDVLTGMIASFIGQGLEPVDAAVAGVYLHGICGDRVASVKGEHGLVAGDLAGEIPYAIKSLI</sequence>
<keyword evidence="3" id="KW-0521">NADP</keyword>
<keyword evidence="4" id="KW-0520">NAD</keyword>
<evidence type="ECO:0000313" key="8">
    <source>
        <dbReference type="Proteomes" id="UP000019109"/>
    </source>
</evidence>
<dbReference type="InterPro" id="IPR017953">
    <property type="entry name" value="Carbohydrate_kinase_pred_CS"/>
</dbReference>
<dbReference type="PROSITE" id="PS01050">
    <property type="entry name" value="YJEF_C_2"/>
    <property type="match status" value="1"/>
</dbReference>
<evidence type="ECO:0000256" key="5">
    <source>
        <dbReference type="ARBA" id="ARBA00023239"/>
    </source>
</evidence>
<protein>
    <submittedName>
        <fullName evidence="7">NAD(P)HX epimerase</fullName>
    </submittedName>
</protein>
<dbReference type="InterPro" id="IPR000631">
    <property type="entry name" value="CARKD"/>
</dbReference>
<dbReference type="GO" id="GO:0052856">
    <property type="term" value="F:NAD(P)HX epimerase activity"/>
    <property type="evidence" value="ECO:0007669"/>
    <property type="project" value="TreeGrafter"/>
</dbReference>
<dbReference type="PANTHER" id="PTHR12592">
    <property type="entry name" value="ATP-DEPENDENT (S)-NAD(P)H-HYDRATE DEHYDRATASE FAMILY MEMBER"/>
    <property type="match status" value="1"/>
</dbReference>
<evidence type="ECO:0000256" key="2">
    <source>
        <dbReference type="ARBA" id="ARBA00022840"/>
    </source>
</evidence>
<keyword evidence="1" id="KW-0547">Nucleotide-binding</keyword>
<dbReference type="SUPFAM" id="SSF53613">
    <property type="entry name" value="Ribokinase-like"/>
    <property type="match status" value="1"/>
</dbReference>
<dbReference type="InterPro" id="IPR029056">
    <property type="entry name" value="Ribokinase-like"/>
</dbReference>
<evidence type="ECO:0000313" key="7">
    <source>
        <dbReference type="EMBL" id="GAE87361.1"/>
    </source>
</evidence>
<gene>
    <name evidence="7" type="ORF">JCM21531_722</name>
</gene>
<dbReference type="CDD" id="cd01171">
    <property type="entry name" value="YXKO-related"/>
    <property type="match status" value="1"/>
</dbReference>
<dbReference type="GO" id="GO:0110051">
    <property type="term" value="P:metabolite repair"/>
    <property type="evidence" value="ECO:0007669"/>
    <property type="project" value="TreeGrafter"/>
</dbReference>
<keyword evidence="5" id="KW-0456">Lyase</keyword>
<dbReference type="GO" id="GO:0005524">
    <property type="term" value="F:ATP binding"/>
    <property type="evidence" value="ECO:0007669"/>
    <property type="project" value="UniProtKB-KW"/>
</dbReference>